<feature type="domain" description="PDZ" evidence="6">
    <location>
        <begin position="329"/>
        <end position="421"/>
    </location>
</feature>
<dbReference type="InterPro" id="IPR001478">
    <property type="entry name" value="PDZ"/>
</dbReference>
<dbReference type="PANTHER" id="PTHR22939:SF129">
    <property type="entry name" value="SERINE PROTEASE HTRA2, MITOCHONDRIAL"/>
    <property type="match status" value="1"/>
</dbReference>
<keyword evidence="5" id="KW-0472">Membrane</keyword>
<dbReference type="RefSeq" id="WP_243282667.1">
    <property type="nucleotide sequence ID" value="NZ_BLYI01000062.1"/>
</dbReference>
<reference evidence="7" key="1">
    <citation type="submission" date="2020-06" db="EMBL/GenBank/DDBJ databases">
        <title>Characterization of fructooligosaccharide metabolism and fructooligosaccharide-degrading enzymes in human commensal butyrate producers.</title>
        <authorList>
            <person name="Tanno H."/>
            <person name="Fujii T."/>
            <person name="Hirano K."/>
            <person name="Maeno S."/>
            <person name="Tonozuka T."/>
            <person name="Sakamoto M."/>
            <person name="Ohkuma M."/>
            <person name="Tochio T."/>
            <person name="Endo A."/>
        </authorList>
    </citation>
    <scope>NUCLEOTIDE SEQUENCE</scope>
    <source>
        <strain evidence="7">JCM 17466</strain>
    </source>
</reference>
<feature type="region of interest" description="Disordered" evidence="4">
    <location>
        <begin position="1"/>
        <end position="59"/>
    </location>
</feature>
<evidence type="ECO:0000259" key="6">
    <source>
        <dbReference type="PROSITE" id="PS50106"/>
    </source>
</evidence>
<feature type="compositionally biased region" description="Low complexity" evidence="4">
    <location>
        <begin position="445"/>
        <end position="458"/>
    </location>
</feature>
<dbReference type="Pfam" id="PF13365">
    <property type="entry name" value="Trypsin_2"/>
    <property type="match status" value="1"/>
</dbReference>
<keyword evidence="5" id="KW-1133">Transmembrane helix</keyword>
<dbReference type="Pfam" id="PF13180">
    <property type="entry name" value="PDZ_2"/>
    <property type="match status" value="1"/>
</dbReference>
<feature type="compositionally biased region" description="Polar residues" evidence="4">
    <location>
        <begin position="96"/>
        <end position="106"/>
    </location>
</feature>
<dbReference type="Proteomes" id="UP000613208">
    <property type="component" value="Unassembled WGS sequence"/>
</dbReference>
<dbReference type="PROSITE" id="PS50106">
    <property type="entry name" value="PDZ"/>
    <property type="match status" value="1"/>
</dbReference>
<evidence type="ECO:0000256" key="5">
    <source>
        <dbReference type="SAM" id="Phobius"/>
    </source>
</evidence>
<feature type="compositionally biased region" description="Low complexity" evidence="4">
    <location>
        <begin position="1"/>
        <end position="16"/>
    </location>
</feature>
<dbReference type="Gene3D" id="2.40.10.10">
    <property type="entry name" value="Trypsin-like serine proteases"/>
    <property type="match status" value="2"/>
</dbReference>
<dbReference type="PRINTS" id="PR00834">
    <property type="entry name" value="PROTEASES2C"/>
</dbReference>
<keyword evidence="5" id="KW-0812">Transmembrane</keyword>
<name>A0A916Q8J4_9FIRM</name>
<evidence type="ECO:0000256" key="1">
    <source>
        <dbReference type="ARBA" id="ARBA00010541"/>
    </source>
</evidence>
<dbReference type="InterPro" id="IPR043504">
    <property type="entry name" value="Peptidase_S1_PA_chymotrypsin"/>
</dbReference>
<dbReference type="InterPro" id="IPR001940">
    <property type="entry name" value="Peptidase_S1C"/>
</dbReference>
<dbReference type="GO" id="GO:0004252">
    <property type="term" value="F:serine-type endopeptidase activity"/>
    <property type="evidence" value="ECO:0007669"/>
    <property type="project" value="InterPro"/>
</dbReference>
<comment type="caution">
    <text evidence="7">The sequence shown here is derived from an EMBL/GenBank/DDBJ whole genome shotgun (WGS) entry which is preliminary data.</text>
</comment>
<keyword evidence="2" id="KW-0645">Protease</keyword>
<dbReference type="PANTHER" id="PTHR22939">
    <property type="entry name" value="SERINE PROTEASE FAMILY S1C HTRA-RELATED"/>
    <property type="match status" value="1"/>
</dbReference>
<evidence type="ECO:0000256" key="3">
    <source>
        <dbReference type="ARBA" id="ARBA00022801"/>
    </source>
</evidence>
<feature type="transmembrane region" description="Helical" evidence="5">
    <location>
        <begin position="62"/>
        <end position="81"/>
    </location>
</feature>
<gene>
    <name evidence="7" type="ORF">ANBU17_25840</name>
</gene>
<dbReference type="InterPro" id="IPR036034">
    <property type="entry name" value="PDZ_sf"/>
</dbReference>
<dbReference type="AlphaFoldDB" id="A0A916Q8J4"/>
<feature type="region of interest" description="Disordered" evidence="4">
    <location>
        <begin position="427"/>
        <end position="477"/>
    </location>
</feature>
<feature type="compositionally biased region" description="Low complexity" evidence="4">
    <location>
        <begin position="466"/>
        <end position="477"/>
    </location>
</feature>
<proteinExistence type="inferred from homology"/>
<sequence>MGEYDNNINNNNANDDGQWKTAEEWRQEEETSQKKNRFFARRKEKRNHGGGRSDGTRRGGAYWAKVGATAIVFGLVAGVAFQGVQYGFSKAGIGTSGTQLATTKTTSGSSSDSSDGISEVAENAMPAIVSITGIFENTSQGWFGQQQSSQTEGVGSGVIIGKQDGKLLIVTNNHVVEDAESLSVGFVDGESVKASVRGTDSDADLAVVEVNLSDMKDSTQSKIAIITLGDSDDLKTGEQAIAIGNALGYGQSVTGGYISAVNREVQMTDNTMTLIQTDAAINPGNSGGALLNSKGELIGINTVKYASTDVEGMGYAIPINTAKPIIEQLIENEAPSEDEEAYLGISGQTIDSSMASQFNMPTGVYVQQVVSGSPAETAGISAGDVITQFNGSSVSTMEGLQSKMSNLKAGKKVKVVVQRQNQQGTYESRTLTVTLGKKSDAPSTSSSGSSSGNSSSGNNYGGSQSGSGSSYYYNYGR</sequence>
<protein>
    <recommendedName>
        <fullName evidence="6">PDZ domain-containing protein</fullName>
    </recommendedName>
</protein>
<feature type="region of interest" description="Disordered" evidence="4">
    <location>
        <begin position="96"/>
        <end position="117"/>
    </location>
</feature>
<organism evidence="7 8">
    <name type="scientific">Anaerostipes butyraticus</name>
    <dbReference type="NCBI Taxonomy" id="645466"/>
    <lineage>
        <taxon>Bacteria</taxon>
        <taxon>Bacillati</taxon>
        <taxon>Bacillota</taxon>
        <taxon>Clostridia</taxon>
        <taxon>Lachnospirales</taxon>
        <taxon>Lachnospiraceae</taxon>
        <taxon>Anaerostipes</taxon>
    </lineage>
</organism>
<keyword evidence="3" id="KW-0378">Hydrolase</keyword>
<evidence type="ECO:0000256" key="2">
    <source>
        <dbReference type="ARBA" id="ARBA00022670"/>
    </source>
</evidence>
<evidence type="ECO:0000313" key="8">
    <source>
        <dbReference type="Proteomes" id="UP000613208"/>
    </source>
</evidence>
<dbReference type="GO" id="GO:0006508">
    <property type="term" value="P:proteolysis"/>
    <property type="evidence" value="ECO:0007669"/>
    <property type="project" value="UniProtKB-KW"/>
</dbReference>
<feature type="compositionally biased region" description="Low complexity" evidence="4">
    <location>
        <begin position="107"/>
        <end position="117"/>
    </location>
</feature>
<accession>A0A916Q8J4</accession>
<dbReference type="Gene3D" id="2.30.42.10">
    <property type="match status" value="1"/>
</dbReference>
<comment type="similarity">
    <text evidence="1">Belongs to the peptidase S1C family.</text>
</comment>
<keyword evidence="8" id="KW-1185">Reference proteome</keyword>
<feature type="compositionally biased region" description="Basic and acidic residues" evidence="4">
    <location>
        <begin position="17"/>
        <end position="33"/>
    </location>
</feature>
<dbReference type="SMART" id="SM00228">
    <property type="entry name" value="PDZ"/>
    <property type="match status" value="1"/>
</dbReference>
<dbReference type="SUPFAM" id="SSF50156">
    <property type="entry name" value="PDZ domain-like"/>
    <property type="match status" value="1"/>
</dbReference>
<dbReference type="SUPFAM" id="SSF50494">
    <property type="entry name" value="Trypsin-like serine proteases"/>
    <property type="match status" value="1"/>
</dbReference>
<dbReference type="EMBL" id="BLYI01000062">
    <property type="protein sequence ID" value="GFO86237.1"/>
    <property type="molecule type" value="Genomic_DNA"/>
</dbReference>
<evidence type="ECO:0000313" key="7">
    <source>
        <dbReference type="EMBL" id="GFO86237.1"/>
    </source>
</evidence>
<evidence type="ECO:0000256" key="4">
    <source>
        <dbReference type="SAM" id="MobiDB-lite"/>
    </source>
</evidence>
<feature type="compositionally biased region" description="Basic residues" evidence="4">
    <location>
        <begin position="34"/>
        <end position="49"/>
    </location>
</feature>
<dbReference type="InterPro" id="IPR009003">
    <property type="entry name" value="Peptidase_S1_PA"/>
</dbReference>